<dbReference type="GO" id="GO:0055120">
    <property type="term" value="C:striated muscle dense body"/>
    <property type="evidence" value="ECO:0007669"/>
    <property type="project" value="TreeGrafter"/>
</dbReference>
<evidence type="ECO:0000313" key="8">
    <source>
        <dbReference type="EMBL" id="KAF8791749.1"/>
    </source>
</evidence>
<evidence type="ECO:0000256" key="5">
    <source>
        <dbReference type="ARBA" id="ARBA00023136"/>
    </source>
</evidence>
<dbReference type="PANTHER" id="PTHR19444">
    <property type="entry name" value="UNC-93 RELATED"/>
    <property type="match status" value="1"/>
</dbReference>
<evidence type="ECO:0000256" key="1">
    <source>
        <dbReference type="ARBA" id="ARBA00004141"/>
    </source>
</evidence>
<feature type="transmembrane region" description="Helical" evidence="7">
    <location>
        <begin position="302"/>
        <end position="325"/>
    </location>
</feature>
<evidence type="ECO:0000313" key="9">
    <source>
        <dbReference type="Proteomes" id="UP000807504"/>
    </source>
</evidence>
<keyword evidence="9" id="KW-1185">Reference proteome</keyword>
<feature type="transmembrane region" description="Helical" evidence="7">
    <location>
        <begin position="485"/>
        <end position="506"/>
    </location>
</feature>
<dbReference type="AlphaFoldDB" id="A0A8T0FQ31"/>
<organism evidence="8 9">
    <name type="scientific">Argiope bruennichi</name>
    <name type="common">Wasp spider</name>
    <name type="synonym">Aranea bruennichi</name>
    <dbReference type="NCBI Taxonomy" id="94029"/>
    <lineage>
        <taxon>Eukaryota</taxon>
        <taxon>Metazoa</taxon>
        <taxon>Ecdysozoa</taxon>
        <taxon>Arthropoda</taxon>
        <taxon>Chelicerata</taxon>
        <taxon>Arachnida</taxon>
        <taxon>Araneae</taxon>
        <taxon>Araneomorphae</taxon>
        <taxon>Entelegynae</taxon>
        <taxon>Araneoidea</taxon>
        <taxon>Araneidae</taxon>
        <taxon>Argiope</taxon>
    </lineage>
</organism>
<feature type="transmembrane region" description="Helical" evidence="7">
    <location>
        <begin position="512"/>
        <end position="529"/>
    </location>
</feature>
<comment type="similarity">
    <text evidence="2">Belongs to the unc-93 family.</text>
</comment>
<dbReference type="InterPro" id="IPR036259">
    <property type="entry name" value="MFS_trans_sf"/>
</dbReference>
<gene>
    <name evidence="8" type="ORF">HNY73_003435</name>
</gene>
<dbReference type="InterPro" id="IPR051951">
    <property type="entry name" value="UNC-93_regulatory"/>
</dbReference>
<dbReference type="Proteomes" id="UP000807504">
    <property type="component" value="Unassembled WGS sequence"/>
</dbReference>
<comment type="caution">
    <text evidence="8">The sequence shown here is derived from an EMBL/GenBank/DDBJ whole genome shotgun (WGS) entry which is preliminary data.</text>
</comment>
<feature type="region of interest" description="Disordered" evidence="6">
    <location>
        <begin position="1"/>
        <end position="22"/>
    </location>
</feature>
<evidence type="ECO:0000256" key="7">
    <source>
        <dbReference type="SAM" id="Phobius"/>
    </source>
</evidence>
<dbReference type="GO" id="GO:0006937">
    <property type="term" value="P:regulation of muscle contraction"/>
    <property type="evidence" value="ECO:0007669"/>
    <property type="project" value="TreeGrafter"/>
</dbReference>
<dbReference type="Gene3D" id="1.20.1250.20">
    <property type="entry name" value="MFS general substrate transporter like domains"/>
    <property type="match status" value="1"/>
</dbReference>
<evidence type="ECO:0000256" key="6">
    <source>
        <dbReference type="SAM" id="MobiDB-lite"/>
    </source>
</evidence>
<dbReference type="InterPro" id="IPR010291">
    <property type="entry name" value="Ion_channel_UNC-93"/>
</dbReference>
<protein>
    <submittedName>
        <fullName evidence="8">Protein unc-93 like protein</fullName>
    </submittedName>
</protein>
<reference evidence="8" key="2">
    <citation type="submission" date="2020-06" db="EMBL/GenBank/DDBJ databases">
        <authorList>
            <person name="Sheffer M."/>
        </authorList>
    </citation>
    <scope>NUCLEOTIDE SEQUENCE</scope>
</reference>
<evidence type="ECO:0000256" key="3">
    <source>
        <dbReference type="ARBA" id="ARBA00022692"/>
    </source>
</evidence>
<feature type="transmembrane region" description="Helical" evidence="7">
    <location>
        <begin position="392"/>
        <end position="411"/>
    </location>
</feature>
<feature type="transmembrane region" description="Helical" evidence="7">
    <location>
        <begin position="211"/>
        <end position="231"/>
    </location>
</feature>
<feature type="transmembrane region" description="Helical" evidence="7">
    <location>
        <begin position="423"/>
        <end position="442"/>
    </location>
</feature>
<feature type="transmembrane region" description="Helical" evidence="7">
    <location>
        <begin position="140"/>
        <end position="158"/>
    </location>
</feature>
<sequence length="709" mass="79998">MSSTNSSGKSHENLLSPRPKCRTEPIPVEVGYHFNRATAQTRIKPLESQNRVHTYGTESSLAAVDSISSVQTERQLLKNMIVLGLGFVFTFSALTSLQSMQSSLFLETILGLHSLSVFYGLAAFSCLYGPIFVQKLTPNWTVVLAFVLVALYISTFFYPRPYTVIPSAVLLGLSFGPLFCAQTTFLMQLVSRMAYLTNGIRDKVQQRYLRLFYFFYNSSRIWGHLVTALLLRYGGDVYVFSTRPQYPRFHATGPHFPMLDLHMSPSLYATVARPSLCTLDHITEDRIFRSPASYVFYVPSNLYLMLISTYLGLAFLGLAIVTTLLDKFDLYVSQDPLERPPILLSFRKVVLSLIDPQLRLMFPMVLFIGYQQGFMIADFTRSYVSCALGLEAIGYTMLCMAAMTTLGSVAAHQFFKHIKRMTIMFATVVCHTGLLMVLWLWTPVRDDVAVFYVIAAGWGLCNAVWETLTTTYLATSFTYDWQAPFAVYFMAQCIGLTTAFTFSPIFVNEIKICVMAGLMVLALIPYTILELRLHRQQKLQDRVGRNCYPPVLLSLGFRCGEELLSPFFCHWIHGVGRNCYPHSSVIGFRCGEDLLSPFFCYWIQVWGGIAIPILLSLDSGVVRICYPHSSVIGFRCGEELLSPFFCHWILVWVRICYPHSSVIGFSGGGIAIPILLSLDSGVGRNCYPHSSVVGFRCQDLLSSFFRQWH</sequence>
<comment type="subcellular location">
    <subcellularLocation>
        <location evidence="1">Membrane</location>
        <topology evidence="1">Multi-pass membrane protein</topology>
    </subcellularLocation>
</comment>
<name>A0A8T0FQ31_ARGBR</name>
<dbReference type="GO" id="GO:0005886">
    <property type="term" value="C:plasma membrane"/>
    <property type="evidence" value="ECO:0007669"/>
    <property type="project" value="TreeGrafter"/>
</dbReference>
<evidence type="ECO:0000256" key="2">
    <source>
        <dbReference type="ARBA" id="ARBA00009172"/>
    </source>
</evidence>
<evidence type="ECO:0000256" key="4">
    <source>
        <dbReference type="ARBA" id="ARBA00022989"/>
    </source>
</evidence>
<dbReference type="GO" id="GO:0015459">
    <property type="term" value="F:potassium channel regulator activity"/>
    <property type="evidence" value="ECO:0007669"/>
    <property type="project" value="TreeGrafter"/>
</dbReference>
<dbReference type="PANTHER" id="PTHR19444:SF11">
    <property type="entry name" value="UNC93-LIKE PROTEIN"/>
    <property type="match status" value="1"/>
</dbReference>
<dbReference type="SUPFAM" id="SSF103473">
    <property type="entry name" value="MFS general substrate transporter"/>
    <property type="match status" value="2"/>
</dbReference>
<keyword evidence="4 7" id="KW-1133">Transmembrane helix</keyword>
<dbReference type="Pfam" id="PF05978">
    <property type="entry name" value="UNC-93"/>
    <property type="match status" value="1"/>
</dbReference>
<feature type="transmembrane region" description="Helical" evidence="7">
    <location>
        <begin position="109"/>
        <end position="128"/>
    </location>
</feature>
<keyword evidence="5 7" id="KW-0472">Membrane</keyword>
<feature type="transmembrane region" description="Helical" evidence="7">
    <location>
        <begin position="164"/>
        <end position="190"/>
    </location>
</feature>
<keyword evidence="3 7" id="KW-0812">Transmembrane</keyword>
<proteinExistence type="inferred from homology"/>
<dbReference type="GO" id="GO:0043266">
    <property type="term" value="P:regulation of potassium ion transport"/>
    <property type="evidence" value="ECO:0007669"/>
    <property type="project" value="TreeGrafter"/>
</dbReference>
<reference evidence="8" key="1">
    <citation type="journal article" date="2020" name="bioRxiv">
        <title>Chromosome-level reference genome of the European wasp spider Argiope bruennichi: a resource for studies on range expansion and evolutionary adaptation.</title>
        <authorList>
            <person name="Sheffer M.M."/>
            <person name="Hoppe A."/>
            <person name="Krehenwinkel H."/>
            <person name="Uhl G."/>
            <person name="Kuss A.W."/>
            <person name="Jensen L."/>
            <person name="Jensen C."/>
            <person name="Gillespie R.G."/>
            <person name="Hoff K.J."/>
            <person name="Prost S."/>
        </authorList>
    </citation>
    <scope>NUCLEOTIDE SEQUENCE</scope>
</reference>
<feature type="transmembrane region" description="Helical" evidence="7">
    <location>
        <begin position="448"/>
        <end position="465"/>
    </location>
</feature>
<dbReference type="EMBL" id="JABXBU010000003">
    <property type="protein sequence ID" value="KAF8791749.1"/>
    <property type="molecule type" value="Genomic_DNA"/>
</dbReference>
<accession>A0A8T0FQ31</accession>
<feature type="transmembrane region" description="Helical" evidence="7">
    <location>
        <begin position="76"/>
        <end position="97"/>
    </location>
</feature>